<keyword evidence="1" id="KW-0808">Transferase</keyword>
<dbReference type="Proteomes" id="UP000325291">
    <property type="component" value="Unassembled WGS sequence"/>
</dbReference>
<evidence type="ECO:0000313" key="2">
    <source>
        <dbReference type="Proteomes" id="UP000325291"/>
    </source>
</evidence>
<dbReference type="RefSeq" id="WP_111369018.1">
    <property type="nucleotide sequence ID" value="NZ_VINQ01000021.1"/>
</dbReference>
<dbReference type="Pfam" id="PF13469">
    <property type="entry name" value="Sulfotransfer_3"/>
    <property type="match status" value="1"/>
</dbReference>
<reference evidence="1 2" key="1">
    <citation type="submission" date="2019-07" db="EMBL/GenBank/DDBJ databases">
        <title>Aquicoccus porphyridii gen. nov., sp. nov., isolated from a small marine red alga, Porphyridium marinum.</title>
        <authorList>
            <person name="Liu L."/>
        </authorList>
    </citation>
    <scope>NUCLEOTIDE SEQUENCE [LARGE SCALE GENOMIC DNA]</scope>
    <source>
        <strain evidence="1 2">L1 8-17</strain>
    </source>
</reference>
<organism evidence="1 2">
    <name type="scientific">Aquicoccus porphyridii</name>
    <dbReference type="NCBI Taxonomy" id="1852029"/>
    <lineage>
        <taxon>Bacteria</taxon>
        <taxon>Pseudomonadati</taxon>
        <taxon>Pseudomonadota</taxon>
        <taxon>Alphaproteobacteria</taxon>
        <taxon>Rhodobacterales</taxon>
        <taxon>Paracoccaceae</taxon>
        <taxon>Aquicoccus</taxon>
    </lineage>
</organism>
<protein>
    <submittedName>
        <fullName evidence="1">Sulfotransferase</fullName>
    </submittedName>
</protein>
<gene>
    <name evidence="1" type="ORF">FLO80_19130</name>
</gene>
<dbReference type="GO" id="GO:0016740">
    <property type="term" value="F:transferase activity"/>
    <property type="evidence" value="ECO:0007669"/>
    <property type="project" value="UniProtKB-KW"/>
</dbReference>
<dbReference type="EMBL" id="VINQ01000021">
    <property type="protein sequence ID" value="KAA0909968.1"/>
    <property type="molecule type" value="Genomic_DNA"/>
</dbReference>
<proteinExistence type="predicted"/>
<dbReference type="AlphaFoldDB" id="A0A5A9YYM7"/>
<dbReference type="SUPFAM" id="SSF52540">
    <property type="entry name" value="P-loop containing nucleoside triphosphate hydrolases"/>
    <property type="match status" value="1"/>
</dbReference>
<dbReference type="Gene3D" id="3.40.50.300">
    <property type="entry name" value="P-loop containing nucleotide triphosphate hydrolases"/>
    <property type="match status" value="1"/>
</dbReference>
<sequence length="295" mass="34110">MERITKPRAGSGKEAIGPKIVYLIGAGHCGSTLLSLALDQHSDVVSVSEIVGLNARTNGYAGEQDLRENEFWSRVAERYQRDHGESFWSVPFASPRKTSSFSEDEWARQNYNAYFSIAKTAGVSVIVDASKQPRRLEVLLKEKKINIRVIYLVRDARAIVHSYERKYKSLWRGFRQIERLDRRARSVKRRFSDVPWMTLRYEDMTGDLDGTVRKISDFCETTFQDGMLRPNTDGFNGVGGNRMRDKPVKKIETDMTWKREMATWKKLLVGLLMQGYQVRLGYSVLTRTFWKGRFE</sequence>
<accession>A0A5A9YYM7</accession>
<name>A0A5A9YYM7_9RHOB</name>
<evidence type="ECO:0000313" key="1">
    <source>
        <dbReference type="EMBL" id="KAA0909968.1"/>
    </source>
</evidence>
<keyword evidence="2" id="KW-1185">Reference proteome</keyword>
<comment type="caution">
    <text evidence="1">The sequence shown here is derived from an EMBL/GenBank/DDBJ whole genome shotgun (WGS) entry which is preliminary data.</text>
</comment>
<dbReference type="InterPro" id="IPR027417">
    <property type="entry name" value="P-loop_NTPase"/>
</dbReference>